<gene>
    <name evidence="1" type="ORF">UFOVP1196_43</name>
</gene>
<sequence>MNGSTRLRDAYTEAPARCGYCSSKQHVSTECPDVSEEEVLEYNHSDALSMESSHTLDPVVRCALCGTPTHERRSAFYVRDTQETICNNCGRDDV</sequence>
<accession>A0A6J5RF49</accession>
<name>A0A6J5RF49_9CAUD</name>
<protein>
    <submittedName>
        <fullName evidence="1">Uncharacterized protein</fullName>
    </submittedName>
</protein>
<evidence type="ECO:0000313" key="1">
    <source>
        <dbReference type="EMBL" id="CAB4190244.1"/>
    </source>
</evidence>
<organism evidence="1">
    <name type="scientific">uncultured Caudovirales phage</name>
    <dbReference type="NCBI Taxonomy" id="2100421"/>
    <lineage>
        <taxon>Viruses</taxon>
        <taxon>Duplodnaviria</taxon>
        <taxon>Heunggongvirae</taxon>
        <taxon>Uroviricota</taxon>
        <taxon>Caudoviricetes</taxon>
        <taxon>Peduoviridae</taxon>
        <taxon>Maltschvirus</taxon>
        <taxon>Maltschvirus maltsch</taxon>
    </lineage>
</organism>
<proteinExistence type="predicted"/>
<reference evidence="1" key="1">
    <citation type="submission" date="2020-05" db="EMBL/GenBank/DDBJ databases">
        <authorList>
            <person name="Chiriac C."/>
            <person name="Salcher M."/>
            <person name="Ghai R."/>
            <person name="Kavagutti S V."/>
        </authorList>
    </citation>
    <scope>NUCLEOTIDE SEQUENCE</scope>
</reference>
<dbReference type="EMBL" id="LR797148">
    <property type="protein sequence ID" value="CAB4190244.1"/>
    <property type="molecule type" value="Genomic_DNA"/>
</dbReference>